<gene>
    <name evidence="1" type="ORF">F511_41744</name>
</gene>
<evidence type="ECO:0000313" key="1">
    <source>
        <dbReference type="EMBL" id="KZV24078.1"/>
    </source>
</evidence>
<accession>A0A2Z7ARR0</accession>
<proteinExistence type="predicted"/>
<name>A0A2Z7ARR0_9LAMI</name>
<evidence type="ECO:0000313" key="2">
    <source>
        <dbReference type="Proteomes" id="UP000250235"/>
    </source>
</evidence>
<dbReference type="Proteomes" id="UP000250235">
    <property type="component" value="Unassembled WGS sequence"/>
</dbReference>
<sequence>MLELRVTSCWFGKTVEEVERRRFVKLKRCVLEPAARGLWYLKFSDSKTMSFEEFDTTAFCLRAKDSVDGLCDGSVVELEKKPVATIQKQHNFSSWRLATQTSYSPRKFRFSRREARHFVQETPPVEIRKDCSCVQGRFRAVTVELREGTTTEFLTPFRNFLSLKSDSSSRQSAAEIPVDS</sequence>
<keyword evidence="2" id="KW-1185">Reference proteome</keyword>
<dbReference type="AlphaFoldDB" id="A0A2Z7ARR0"/>
<dbReference type="EMBL" id="KV012924">
    <property type="protein sequence ID" value="KZV24078.1"/>
    <property type="molecule type" value="Genomic_DNA"/>
</dbReference>
<reference evidence="1 2" key="1">
    <citation type="journal article" date="2015" name="Proc. Natl. Acad. Sci. U.S.A.">
        <title>The resurrection genome of Boea hygrometrica: A blueprint for survival of dehydration.</title>
        <authorList>
            <person name="Xiao L."/>
            <person name="Yang G."/>
            <person name="Zhang L."/>
            <person name="Yang X."/>
            <person name="Zhao S."/>
            <person name="Ji Z."/>
            <person name="Zhou Q."/>
            <person name="Hu M."/>
            <person name="Wang Y."/>
            <person name="Chen M."/>
            <person name="Xu Y."/>
            <person name="Jin H."/>
            <person name="Xiao X."/>
            <person name="Hu G."/>
            <person name="Bao F."/>
            <person name="Hu Y."/>
            <person name="Wan P."/>
            <person name="Li L."/>
            <person name="Deng X."/>
            <person name="Kuang T."/>
            <person name="Xiang C."/>
            <person name="Zhu J.K."/>
            <person name="Oliver M.J."/>
            <person name="He Y."/>
        </authorList>
    </citation>
    <scope>NUCLEOTIDE SEQUENCE [LARGE SCALE GENOMIC DNA]</scope>
    <source>
        <strain evidence="2">cv. XS01</strain>
    </source>
</reference>
<protein>
    <submittedName>
        <fullName evidence="1">Kinesin-4</fullName>
    </submittedName>
</protein>
<organism evidence="1 2">
    <name type="scientific">Dorcoceras hygrometricum</name>
    <dbReference type="NCBI Taxonomy" id="472368"/>
    <lineage>
        <taxon>Eukaryota</taxon>
        <taxon>Viridiplantae</taxon>
        <taxon>Streptophyta</taxon>
        <taxon>Embryophyta</taxon>
        <taxon>Tracheophyta</taxon>
        <taxon>Spermatophyta</taxon>
        <taxon>Magnoliopsida</taxon>
        <taxon>eudicotyledons</taxon>
        <taxon>Gunneridae</taxon>
        <taxon>Pentapetalae</taxon>
        <taxon>asterids</taxon>
        <taxon>lamiids</taxon>
        <taxon>Lamiales</taxon>
        <taxon>Gesneriaceae</taxon>
        <taxon>Didymocarpoideae</taxon>
        <taxon>Trichosporeae</taxon>
        <taxon>Loxocarpinae</taxon>
        <taxon>Dorcoceras</taxon>
    </lineage>
</organism>